<sequence length="801" mass="88298">MGGWTLLFGEGVTKILVQRVVYYLQLSGCCSAEVLSSAKGFGEAKTFFETALPVCLSRLLFPIDGVDELSEVTTFLSGALGTTLLPVQTKIVDLLVRMCEVGGPVYTPLLLLPSGPSTTELPTILTRLFIIFVAACHRAVSDTTDRSPYDLILKAMLLVRLLFAAESMMGRENSERLLTIEALKGCWDMCIDRPVENIEGCILALRELLSTFILILPIVLERHLPIFATVFLPRTTALLHETICFRSGVLARDILKIAAERDADVVKKALTEHPQWTGGLASRQELVLARLDDLNSVLLRMFVHHHHEADAKASEEVSERWMRTSTLASGWSTASAILAATSSVSDPEELLQEGMIDPSELVERYGKRELGDVLGSRRDDFSAASGDNLTALRWSVACCIIDSDDDAGHELVHEHYLLEELLISLILCIVKTVGGGKCAIVIAAVKFIRHLASGVAKERTEWARPDAAEMTAAEGGKWEDDFAAAFFEFTNSEAEAFLNTDTRREAQSTKSPNNTTITSWDRADAVEKALIEYRTALVEDGNWQHPPQEPAVEDGERALIPDGIHRQKTPFMYQPSKSKQEEREPRTLADLLGNQSENEGGCEVVEKLVRSSCLGALWSILIAENEAWQHFKRSGCPSGPSAISAREAVPAGETRVFALLGRASTITTRRSPARGTHSRKGLERLIARKHGPMGHPATELFQRLVEIVGIVLLHPRGPMSPKFCAATSPMPRAMVEVLQACLRHSRTVFSSWGCSFRAKLLMADHQQKGLRLALCRSILSSGSPPKSWSPLPRRRIYSYAR</sequence>
<reference evidence="1 2" key="1">
    <citation type="submission" date="2020-04" db="EMBL/GenBank/DDBJ databases">
        <title>Perkinsus olseni comparative genomics.</title>
        <authorList>
            <person name="Bogema D.R."/>
        </authorList>
    </citation>
    <scope>NUCLEOTIDE SEQUENCE [LARGE SCALE GENOMIC DNA]</scope>
    <source>
        <strain evidence="1">ATCC PRA-179</strain>
    </source>
</reference>
<dbReference type="Proteomes" id="UP000570595">
    <property type="component" value="Unassembled WGS sequence"/>
</dbReference>
<evidence type="ECO:0000313" key="2">
    <source>
        <dbReference type="Proteomes" id="UP000570595"/>
    </source>
</evidence>
<evidence type="ECO:0000313" key="1">
    <source>
        <dbReference type="EMBL" id="KAF4658198.1"/>
    </source>
</evidence>
<proteinExistence type="predicted"/>
<dbReference type="OrthoDB" id="10462068at2759"/>
<gene>
    <name evidence="1" type="ORF">FOZ61_005766</name>
</gene>
<accession>A0A7J6LFY8</accession>
<organism evidence="1 2">
    <name type="scientific">Perkinsus olseni</name>
    <name type="common">Perkinsus atlanticus</name>
    <dbReference type="NCBI Taxonomy" id="32597"/>
    <lineage>
        <taxon>Eukaryota</taxon>
        <taxon>Sar</taxon>
        <taxon>Alveolata</taxon>
        <taxon>Perkinsozoa</taxon>
        <taxon>Perkinsea</taxon>
        <taxon>Perkinsida</taxon>
        <taxon>Perkinsidae</taxon>
        <taxon>Perkinsus</taxon>
    </lineage>
</organism>
<protein>
    <submittedName>
        <fullName evidence="1">Uncharacterized protein</fullName>
    </submittedName>
</protein>
<name>A0A7J6LFY8_PEROL</name>
<dbReference type="EMBL" id="JABAHT010000319">
    <property type="protein sequence ID" value="KAF4658198.1"/>
    <property type="molecule type" value="Genomic_DNA"/>
</dbReference>
<dbReference type="AlphaFoldDB" id="A0A7J6LFY8"/>
<comment type="caution">
    <text evidence="1">The sequence shown here is derived from an EMBL/GenBank/DDBJ whole genome shotgun (WGS) entry which is preliminary data.</text>
</comment>